<dbReference type="GO" id="GO:0016779">
    <property type="term" value="F:nucleotidyltransferase activity"/>
    <property type="evidence" value="ECO:0007669"/>
    <property type="project" value="UniProtKB-KW"/>
</dbReference>
<dbReference type="InterPro" id="IPR038727">
    <property type="entry name" value="NadR/Ttd14_AAA_dom"/>
</dbReference>
<dbReference type="Gene3D" id="3.40.50.620">
    <property type="entry name" value="HUPs"/>
    <property type="match status" value="1"/>
</dbReference>
<dbReference type="InterPro" id="IPR014729">
    <property type="entry name" value="Rossmann-like_a/b/a_fold"/>
</dbReference>
<dbReference type="InterPro" id="IPR052735">
    <property type="entry name" value="NAD_biosynth-regulator"/>
</dbReference>
<dbReference type="PANTHER" id="PTHR37512:SF1">
    <property type="entry name" value="NADR_TTD14 AAA DOMAIN-CONTAINING PROTEIN"/>
    <property type="match status" value="1"/>
</dbReference>
<dbReference type="SUPFAM" id="SSF52540">
    <property type="entry name" value="P-loop containing nucleoside triphosphate hydrolases"/>
    <property type="match status" value="1"/>
</dbReference>
<organism evidence="2 3">
    <name type="scientific">Kosakonia oryzendophytica</name>
    <dbReference type="NCBI Taxonomy" id="1005665"/>
    <lineage>
        <taxon>Bacteria</taxon>
        <taxon>Pseudomonadati</taxon>
        <taxon>Pseudomonadota</taxon>
        <taxon>Gammaproteobacteria</taxon>
        <taxon>Enterobacterales</taxon>
        <taxon>Enterobacteriaceae</taxon>
        <taxon>Kosakonia</taxon>
    </lineage>
</organism>
<dbReference type="Pfam" id="PF13521">
    <property type="entry name" value="AAA_28"/>
    <property type="match status" value="1"/>
</dbReference>
<keyword evidence="2" id="KW-0548">Nucleotidyltransferase</keyword>
<dbReference type="Gene3D" id="3.40.50.300">
    <property type="entry name" value="P-loop containing nucleotide triphosphate hydrolases"/>
    <property type="match status" value="1"/>
</dbReference>
<dbReference type="Proteomes" id="UP000198975">
    <property type="component" value="Unassembled WGS sequence"/>
</dbReference>
<gene>
    <name evidence="2" type="ORF">GA0061071_10253</name>
</gene>
<sequence>MTRFASGLVVGKFAPLHCGHERLINAALAQCDRVWLISYSQPEMPGCEPEKRERWLRERFPQCEIVVLTPERVASWGLGALPHNDAPGDQHRHYMADLCLQVLNCCPQAVFTAEDYGDGFARVLCERFAQPVVHVRLQREQGAQAPSGTLIRSDVHRWRQMLSPSVYRDFVQRICLLGGESTGKSTLSAALAQALETVYVAEYGRERWEEKGGELAYDDLLIIAQTQVRREDAALAARWLVCDTSPLTTLFYTLEMFGKAPDELYTLAERHYHWVVLCEDDFPFVQDGTRQDETFRQRQQAWYVDQLTQRGIPFLRVRGSVNQRVAQILTALRG</sequence>
<reference evidence="3" key="1">
    <citation type="submission" date="2016-08" db="EMBL/GenBank/DDBJ databases">
        <authorList>
            <person name="Varghese N."/>
            <person name="Submissions Spin"/>
        </authorList>
    </citation>
    <scope>NUCLEOTIDE SEQUENCE [LARGE SCALE GENOMIC DNA]</scope>
    <source>
        <strain evidence="3">REICA_082</strain>
    </source>
</reference>
<dbReference type="OrthoDB" id="3249147at2"/>
<dbReference type="PANTHER" id="PTHR37512">
    <property type="entry name" value="TRIFUNCTIONAL NAD BIOSYNTHESIS/REGULATOR PROTEIN NADR"/>
    <property type="match status" value="1"/>
</dbReference>
<dbReference type="InterPro" id="IPR027417">
    <property type="entry name" value="P-loop_NTPase"/>
</dbReference>
<evidence type="ECO:0000313" key="3">
    <source>
        <dbReference type="Proteomes" id="UP000198975"/>
    </source>
</evidence>
<evidence type="ECO:0000259" key="1">
    <source>
        <dbReference type="Pfam" id="PF13521"/>
    </source>
</evidence>
<protein>
    <submittedName>
        <fullName evidence="2">Nicotinamide-nucleotide adenylyltransferase, NadR type</fullName>
    </submittedName>
</protein>
<name>A0A1C3ZP82_9ENTR</name>
<keyword evidence="3" id="KW-1185">Reference proteome</keyword>
<evidence type="ECO:0000313" key="2">
    <source>
        <dbReference type="EMBL" id="SCB84133.1"/>
    </source>
</evidence>
<dbReference type="AlphaFoldDB" id="A0A1C3ZP82"/>
<keyword evidence="2" id="KW-0808">Transferase</keyword>
<accession>A0A1C3ZP82</accession>
<dbReference type="SUPFAM" id="SSF52374">
    <property type="entry name" value="Nucleotidylyl transferase"/>
    <property type="match status" value="1"/>
</dbReference>
<feature type="domain" description="NadR/Ttd14 AAA" evidence="1">
    <location>
        <begin position="173"/>
        <end position="324"/>
    </location>
</feature>
<dbReference type="EMBL" id="FMAY01000002">
    <property type="protein sequence ID" value="SCB84133.1"/>
    <property type="molecule type" value="Genomic_DNA"/>
</dbReference>
<dbReference type="RefSeq" id="WP_088237230.1">
    <property type="nucleotide sequence ID" value="NZ_FMAY01000002.1"/>
</dbReference>
<proteinExistence type="predicted"/>